<proteinExistence type="predicted"/>
<dbReference type="SUPFAM" id="SSF53098">
    <property type="entry name" value="Ribonuclease H-like"/>
    <property type="match status" value="1"/>
</dbReference>
<dbReference type="RefSeq" id="WP_011131886.1">
    <property type="nucleotide sequence ID" value="NC_005072.1"/>
</dbReference>
<gene>
    <name evidence="1" type="ordered locus">PMM0248</name>
</gene>
<protein>
    <recommendedName>
        <fullName evidence="3">YqgF/RNase H-like domain-containing protein</fullName>
    </recommendedName>
</protein>
<organism evidence="1 2">
    <name type="scientific">Prochlorococcus marinus subsp. pastoris (strain CCMP1986 / NIES-2087 / MED4)</name>
    <dbReference type="NCBI Taxonomy" id="59919"/>
    <lineage>
        <taxon>Bacteria</taxon>
        <taxon>Bacillati</taxon>
        <taxon>Cyanobacteriota</taxon>
        <taxon>Cyanophyceae</taxon>
        <taxon>Synechococcales</taxon>
        <taxon>Prochlorococcaceae</taxon>
        <taxon>Prochlorococcus</taxon>
    </lineage>
</organism>
<name>Q7V344_PROMP</name>
<reference evidence="1 2" key="1">
    <citation type="journal article" date="2003" name="Nature">
        <title>Genome divergence in two Prochlorococcus ecotypes reflects oceanic niche differentiation.</title>
        <authorList>
            <person name="Rocap G."/>
            <person name="Larimer F.W."/>
            <person name="Lamerdin J.E."/>
            <person name="Malfatti S."/>
            <person name="Chain P."/>
            <person name="Ahlgren N.A."/>
            <person name="Arellano A."/>
            <person name="Coleman M."/>
            <person name="Hauser L."/>
            <person name="Hess W.R."/>
            <person name="Johnson Z.I."/>
            <person name="Land M.L."/>
            <person name="Lindell D."/>
            <person name="Post A.F."/>
            <person name="Regala W."/>
            <person name="Shah M."/>
            <person name="Shaw S.L."/>
            <person name="Steglich C."/>
            <person name="Sullivan M.B."/>
            <person name="Ting C.S."/>
            <person name="Tolonen A."/>
            <person name="Webb E.A."/>
            <person name="Zinser E.R."/>
            <person name="Chisholm S.W."/>
        </authorList>
    </citation>
    <scope>NUCLEOTIDE SEQUENCE [LARGE SCALE GENOMIC DNA]</scope>
    <source>
        <strain evidence="2">CCMP1986 / NIES-2087 / MED4</strain>
    </source>
</reference>
<accession>Q7V344</accession>
<evidence type="ECO:0000313" key="2">
    <source>
        <dbReference type="Proteomes" id="UP000001026"/>
    </source>
</evidence>
<dbReference type="KEGG" id="pmm:PMM0248"/>
<evidence type="ECO:0008006" key="3">
    <source>
        <dbReference type="Google" id="ProtNLM"/>
    </source>
</evidence>
<dbReference type="AlphaFoldDB" id="Q7V344"/>
<dbReference type="OrthoDB" id="5161at2"/>
<dbReference type="HOGENOM" id="CLU_131578_1_0_3"/>
<dbReference type="STRING" id="59919.PMM0248"/>
<dbReference type="Proteomes" id="UP000001026">
    <property type="component" value="Chromosome"/>
</dbReference>
<dbReference type="eggNOG" id="COG0816">
    <property type="taxonomic scope" value="Bacteria"/>
</dbReference>
<sequence length="145" mass="16783">MSRVITIDPGISKCGVIIADIKEKKVYEAVVIKSHLLLQYVKKKYQSGKNVQLLIGNGTSSKNYIKYLNQFEPDLIIAEEKNSTYRAKQRYFEIFPLTGIKCFLPREIFILNKNLDALAALIIMEDYFKIKFDVSVKLKTKTWLK</sequence>
<dbReference type="InterPro" id="IPR012337">
    <property type="entry name" value="RNaseH-like_sf"/>
</dbReference>
<dbReference type="EMBL" id="BX548174">
    <property type="protein sequence ID" value="CAE18707.1"/>
    <property type="molecule type" value="Genomic_DNA"/>
</dbReference>
<evidence type="ECO:0000313" key="1">
    <source>
        <dbReference type="EMBL" id="CAE18707.1"/>
    </source>
</evidence>